<reference evidence="7" key="1">
    <citation type="journal article" date="2016" name="Nat. Commun.">
        <title>The Gonium pectorale genome demonstrates co-option of cell cycle regulation during the evolution of multicellularity.</title>
        <authorList>
            <person name="Hanschen E.R."/>
            <person name="Marriage T.N."/>
            <person name="Ferris P.J."/>
            <person name="Hamaji T."/>
            <person name="Toyoda A."/>
            <person name="Fujiyama A."/>
            <person name="Neme R."/>
            <person name="Noguchi H."/>
            <person name="Minakuchi Y."/>
            <person name="Suzuki M."/>
            <person name="Kawai-Toyooka H."/>
            <person name="Smith D.R."/>
            <person name="Sparks H."/>
            <person name="Anderson J."/>
            <person name="Bakaric R."/>
            <person name="Luria V."/>
            <person name="Karger A."/>
            <person name="Kirschner M.W."/>
            <person name="Durand P.M."/>
            <person name="Michod R.E."/>
            <person name="Nozaki H."/>
            <person name="Olson B.J."/>
        </authorList>
    </citation>
    <scope>NUCLEOTIDE SEQUENCE [LARGE SCALE GENOMIC DNA]</scope>
    <source>
        <strain evidence="7">NIES-2863</strain>
    </source>
</reference>
<feature type="compositionally biased region" description="Low complexity" evidence="4">
    <location>
        <begin position="56"/>
        <end position="66"/>
    </location>
</feature>
<dbReference type="PROSITE" id="PS00678">
    <property type="entry name" value="WD_REPEATS_1"/>
    <property type="match status" value="1"/>
</dbReference>
<feature type="repeat" description="WD" evidence="3">
    <location>
        <begin position="1031"/>
        <end position="1072"/>
    </location>
</feature>
<feature type="region of interest" description="Disordered" evidence="4">
    <location>
        <begin position="628"/>
        <end position="656"/>
    </location>
</feature>
<feature type="compositionally biased region" description="Gly residues" evidence="4">
    <location>
        <begin position="632"/>
        <end position="650"/>
    </location>
</feature>
<dbReference type="EMBL" id="LSYV01000129">
    <property type="protein sequence ID" value="KXZ42624.1"/>
    <property type="molecule type" value="Genomic_DNA"/>
</dbReference>
<dbReference type="Pfam" id="PF00400">
    <property type="entry name" value="WD40"/>
    <property type="match status" value="3"/>
</dbReference>
<dbReference type="Pfam" id="PF24883">
    <property type="entry name" value="NPHP3_N"/>
    <property type="match status" value="1"/>
</dbReference>
<name>A0A150FYC8_GONPE</name>
<protein>
    <recommendedName>
        <fullName evidence="5">Nephrocystin 3-like N-terminal domain-containing protein</fullName>
    </recommendedName>
</protein>
<feature type="compositionally biased region" description="Low complexity" evidence="4">
    <location>
        <begin position="519"/>
        <end position="530"/>
    </location>
</feature>
<evidence type="ECO:0000259" key="5">
    <source>
        <dbReference type="Pfam" id="PF24883"/>
    </source>
</evidence>
<dbReference type="InterPro" id="IPR019775">
    <property type="entry name" value="WD40_repeat_CS"/>
</dbReference>
<proteinExistence type="predicted"/>
<feature type="region of interest" description="Disordered" evidence="4">
    <location>
        <begin position="493"/>
        <end position="530"/>
    </location>
</feature>
<dbReference type="InterPro" id="IPR056884">
    <property type="entry name" value="NPHP3-like_N"/>
</dbReference>
<accession>A0A150FYC8</accession>
<evidence type="ECO:0000313" key="6">
    <source>
        <dbReference type="EMBL" id="KXZ42624.1"/>
    </source>
</evidence>
<dbReference type="PROSITE" id="PS50082">
    <property type="entry name" value="WD_REPEATS_2"/>
    <property type="match status" value="5"/>
</dbReference>
<dbReference type="PANTHER" id="PTHR44129">
    <property type="entry name" value="WD REPEAT-CONTAINING PROTEIN POP1"/>
    <property type="match status" value="1"/>
</dbReference>
<dbReference type="PROSITE" id="PS50294">
    <property type="entry name" value="WD_REPEATS_REGION"/>
    <property type="match status" value="2"/>
</dbReference>
<feature type="compositionally biased region" description="Pro residues" evidence="4">
    <location>
        <begin position="46"/>
        <end position="55"/>
    </location>
</feature>
<dbReference type="InterPro" id="IPR015943">
    <property type="entry name" value="WD40/YVTN_repeat-like_dom_sf"/>
</dbReference>
<feature type="repeat" description="WD" evidence="3">
    <location>
        <begin position="1084"/>
        <end position="1115"/>
    </location>
</feature>
<feature type="compositionally biased region" description="Low complexity" evidence="4">
    <location>
        <begin position="498"/>
        <end position="512"/>
    </location>
</feature>
<dbReference type="STRING" id="33097.A0A150FYC8"/>
<dbReference type="SUPFAM" id="SSF50978">
    <property type="entry name" value="WD40 repeat-like"/>
    <property type="match status" value="1"/>
</dbReference>
<feature type="region of interest" description="Disordered" evidence="4">
    <location>
        <begin position="985"/>
        <end position="1013"/>
    </location>
</feature>
<feature type="repeat" description="WD" evidence="3">
    <location>
        <begin position="1251"/>
        <end position="1274"/>
    </location>
</feature>
<dbReference type="InterPro" id="IPR036322">
    <property type="entry name" value="WD40_repeat_dom_sf"/>
</dbReference>
<feature type="repeat" description="WD" evidence="3">
    <location>
        <begin position="1275"/>
        <end position="1315"/>
    </location>
</feature>
<gene>
    <name evidence="6" type="ORF">GPECTOR_129g554</name>
</gene>
<sequence length="1315" mass="131089">MVTAQCHPRYMDAHSPHPVSLAAAPIPPNATGACPSASARGSTAAPPVPPQPQPLPAAADAADAAASGADISTHPDVNAVDNDDDDGDPLATTRLGITLRGLRQLRSRLEAHFGTEAFATLTTGDCKAAWVESVTRARRCRLVQLEGVVDPADVAPPLYFISHAWKNKLSLLLDFVERFLAAASDTTTVWIALPLPRPAAQDVANCNPATRAWCVFEWAHTLGAHGPDGLHLALEPADRQAVYGDLDVRRAECFFEADKRFIMEQVDKYHGSAEAFNAKLRLQLLLEPLSYGVDVRRLAARAAATRWDWRPVARWLAAPPAAEGARALCVVSGAGEGKSTVSAALCAASGGEQSLGHLAAAATAAAAAAAAGGGDGGGDGGSAPAAVTAYHFAKYNDARRLDPVRIIKSLAFQLALKLPAVRDCLLKLDAGVVSQMTDEAAAFEALLMKPLQAHQAAEAAAEAAEVADAAGKAQAPGPRPVILLIDALDEADPPRAPAPATTATTTAAAAASSPPPGAPARSASGASAASTAPAPAAAPLEAPSAPLVAGNRTLHLLTAHLVRLPPCVRFILTTRPDGASGQVLPCLERTFGAAGGGGAAAAAGASVTTLRPGDLVRSLDENAATGAADAAAGGGGAGAASAGGGEAGGGEDAERSGAGGGGGGVLVFRAVAAGCLPPDEAAAALAAAARVPPTLRDVYELYGRIWSRSALASLASSSTSSSSRASAAAAAAASAASSLLAVLLAAQEPLPHSLLQQMGLADGLELLPGWRLLFFLDEHHVHTLHKSVVDWLVSGPGGGVGGGAGRFAVDVAAGHAALGRHLTSRRRLGAPSRYTLRYLVTHLAAAAAAEASAATVAAVATAPPPHGGGGGGGGALALLEEVLLDFGFLASALRARAGAAIVTALGGRLPRRLRQAGLVCDSLRSLRTWLQELEAAAAAGGGGGGVGGGSGGQEAAEEALVAAALRAPTPTALYRAAEAWRAARRGKGGREGGGGGRGGGGGGGGGGGATEWGAERVMPPLESWPPFEGVLRGHNGGLMGVCFSPDGRQLASVGMDGCVRCWDAASGSATSVLRANHRCLGRWVAWSPGGDLIAAAFEDGEVDVWDAATGQRLRALPHAGKAVGCAWAPDGARLVTCCEGELGGVPFAEVRGGGEGGKVVAAPAVWDALGGQRLGELGGAPARVDAVAWSACGRRVAAGCADCSVAVWELGPRAAAAAGEGGGAVHGLAWAATAAKAAGGGGGGAPSAPTLLASCGSDKALRVWDVTRGSLVAALHGHSDVVHCVAWAGGGGGVGGLLASGSSDLAVRLWRPGQE</sequence>
<evidence type="ECO:0000256" key="3">
    <source>
        <dbReference type="PROSITE-ProRule" id="PRU00221"/>
    </source>
</evidence>
<dbReference type="SMART" id="SM00320">
    <property type="entry name" value="WD40"/>
    <property type="match status" value="6"/>
</dbReference>
<evidence type="ECO:0000256" key="1">
    <source>
        <dbReference type="ARBA" id="ARBA00022574"/>
    </source>
</evidence>
<dbReference type="InterPro" id="IPR050349">
    <property type="entry name" value="WD_LIS1/nudF_dynein_reg"/>
</dbReference>
<keyword evidence="1 3" id="KW-0853">WD repeat</keyword>
<dbReference type="InterPro" id="IPR001680">
    <property type="entry name" value="WD40_rpt"/>
</dbReference>
<evidence type="ECO:0000256" key="4">
    <source>
        <dbReference type="SAM" id="MobiDB-lite"/>
    </source>
</evidence>
<dbReference type="OrthoDB" id="544860at2759"/>
<comment type="caution">
    <text evidence="6">The sequence shown here is derived from an EMBL/GenBank/DDBJ whole genome shotgun (WGS) entry which is preliminary data.</text>
</comment>
<organism evidence="6 7">
    <name type="scientific">Gonium pectorale</name>
    <name type="common">Green alga</name>
    <dbReference type="NCBI Taxonomy" id="33097"/>
    <lineage>
        <taxon>Eukaryota</taxon>
        <taxon>Viridiplantae</taxon>
        <taxon>Chlorophyta</taxon>
        <taxon>core chlorophytes</taxon>
        <taxon>Chlorophyceae</taxon>
        <taxon>CS clade</taxon>
        <taxon>Chlamydomonadales</taxon>
        <taxon>Volvocaceae</taxon>
        <taxon>Gonium</taxon>
    </lineage>
</organism>
<evidence type="ECO:0000313" key="7">
    <source>
        <dbReference type="Proteomes" id="UP000075714"/>
    </source>
</evidence>
<feature type="compositionally biased region" description="Gly residues" evidence="4">
    <location>
        <begin position="991"/>
        <end position="1010"/>
    </location>
</feature>
<dbReference type="Gene3D" id="2.130.10.10">
    <property type="entry name" value="YVTN repeat-like/Quinoprotein amine dehydrogenase"/>
    <property type="match status" value="2"/>
</dbReference>
<feature type="repeat" description="WD" evidence="3">
    <location>
        <begin position="1177"/>
        <end position="1210"/>
    </location>
</feature>
<keyword evidence="2" id="KW-0677">Repeat</keyword>
<dbReference type="Proteomes" id="UP000075714">
    <property type="component" value="Unassembled WGS sequence"/>
</dbReference>
<feature type="region of interest" description="Disordered" evidence="4">
    <location>
        <begin position="31"/>
        <end position="88"/>
    </location>
</feature>
<feature type="domain" description="Nephrocystin 3-like N-terminal" evidence="5">
    <location>
        <begin position="327"/>
        <end position="494"/>
    </location>
</feature>
<keyword evidence="7" id="KW-1185">Reference proteome</keyword>
<evidence type="ECO:0000256" key="2">
    <source>
        <dbReference type="ARBA" id="ARBA00022737"/>
    </source>
</evidence>